<feature type="binding site" evidence="8">
    <location>
        <begin position="174"/>
        <end position="176"/>
    </location>
    <ligand>
        <name>FAD</name>
        <dbReference type="ChEBI" id="CHEBI:57692"/>
    </ligand>
</feature>
<comment type="cofactor">
    <cofactor evidence="8">
        <name>FAD</name>
        <dbReference type="ChEBI" id="CHEBI:57692"/>
    </cofactor>
    <text evidence="8">Binds 1 FAD per subunit.</text>
</comment>
<reference evidence="14 15" key="1">
    <citation type="journal article" date="1996" name="Mol. Microbiol.">
        <title>A set of ordered cosmids and a detailed genetic and physical map for the 8 Mb Streptomyces coelicolor A3(2) chromosome.</title>
        <authorList>
            <person name="Redenbach M."/>
            <person name="Kieser H.M."/>
            <person name="Denapaite D."/>
            <person name="Eichner A."/>
            <person name="Cullum J."/>
            <person name="Kinashi H."/>
            <person name="Hopwood D.A."/>
        </authorList>
    </citation>
    <scope>NUCLEOTIDE SEQUENCE [LARGE SCALE GENOMIC DNA]</scope>
    <source>
        <strain evidence="15">ATCC BAA-471 / A3(2) / M145</strain>
    </source>
</reference>
<dbReference type="PhylomeDB" id="Q9RKH2"/>
<evidence type="ECO:0000259" key="13">
    <source>
        <dbReference type="Pfam" id="PF07992"/>
    </source>
</evidence>
<dbReference type="InterPro" id="IPR036188">
    <property type="entry name" value="FAD/NAD-bd_sf"/>
</dbReference>
<evidence type="ECO:0000256" key="5">
    <source>
        <dbReference type="ARBA" id="ARBA00023002"/>
    </source>
</evidence>
<comment type="similarity">
    <text evidence="1 10">Belongs to the class-I pyridine nucleotide-disulfide oxidoreductase family.</text>
</comment>
<keyword evidence="3 8" id="KW-0274">FAD</keyword>
<dbReference type="eggNOG" id="COG1249">
    <property type="taxonomic scope" value="Bacteria"/>
</dbReference>
<keyword evidence="5 10" id="KW-0560">Oxidoreductase</keyword>
<dbReference type="InParanoid" id="Q9RKH2"/>
<accession>Q9RKH2</accession>
<dbReference type="InterPro" id="IPR001100">
    <property type="entry name" value="Pyr_nuc-diS_OxRdtase"/>
</dbReference>
<feature type="binding site" evidence="8">
    <location>
        <position position="86"/>
    </location>
    <ligand>
        <name>FAD</name>
        <dbReference type="ChEBI" id="CHEBI:57692"/>
    </ligand>
</feature>
<keyword evidence="4" id="KW-0521">NADP</keyword>
<feature type="domain" description="FAD/NAD(P)-binding" evidence="13">
    <location>
        <begin position="40"/>
        <end position="348"/>
    </location>
</feature>
<dbReference type="PATRIC" id="fig|100226.15.peg.3520"/>
<dbReference type="SUPFAM" id="SSF51905">
    <property type="entry name" value="FAD/NAD(P)-binding domain"/>
    <property type="match status" value="1"/>
</dbReference>
<evidence type="ECO:0000256" key="2">
    <source>
        <dbReference type="ARBA" id="ARBA00022630"/>
    </source>
</evidence>
<feature type="binding site" evidence="8">
    <location>
        <begin position="211"/>
        <end position="218"/>
    </location>
    <ligand>
        <name>NAD(+)</name>
        <dbReference type="ChEBI" id="CHEBI:57540"/>
    </ligand>
</feature>
<dbReference type="OrthoDB" id="4678789at2"/>
<evidence type="ECO:0000313" key="14">
    <source>
        <dbReference type="EMBL" id="CAB61868.1"/>
    </source>
</evidence>
<dbReference type="Proteomes" id="UP000001973">
    <property type="component" value="Chromosome"/>
</dbReference>
<evidence type="ECO:0000256" key="10">
    <source>
        <dbReference type="RuleBase" id="RU003691"/>
    </source>
</evidence>
<dbReference type="PRINTS" id="PR00411">
    <property type="entry name" value="PNDRDTASEI"/>
</dbReference>
<protein>
    <submittedName>
        <fullName evidence="14">Oxidoreductase</fullName>
    </submittedName>
</protein>
<dbReference type="Gene3D" id="3.50.50.60">
    <property type="entry name" value="FAD/NAD(P)-binding domain"/>
    <property type="match status" value="2"/>
</dbReference>
<dbReference type="PANTHER" id="PTHR43014">
    <property type="entry name" value="MERCURIC REDUCTASE"/>
    <property type="match status" value="1"/>
</dbReference>
<feature type="compositionally biased region" description="Basic residues" evidence="11">
    <location>
        <begin position="1"/>
        <end position="12"/>
    </location>
</feature>
<keyword evidence="7 10" id="KW-0676">Redox-active center</keyword>
<evidence type="ECO:0000259" key="12">
    <source>
        <dbReference type="Pfam" id="PF02852"/>
    </source>
</evidence>
<feature type="domain" description="Pyridine nucleotide-disulphide oxidoreductase dimerisation" evidence="12">
    <location>
        <begin position="370"/>
        <end position="474"/>
    </location>
</feature>
<gene>
    <name evidence="14" type="ordered locus">SCO3460</name>
    <name evidence="14" type="ORF">SCE46.17</name>
</gene>
<dbReference type="AlphaFoldDB" id="Q9RKH2"/>
<dbReference type="InterPro" id="IPR016156">
    <property type="entry name" value="FAD/NAD-linked_Rdtase_dimer_sf"/>
</dbReference>
<dbReference type="PIRSF" id="PIRSF000350">
    <property type="entry name" value="Mercury_reductase_MerA"/>
    <property type="match status" value="1"/>
</dbReference>
<dbReference type="Pfam" id="PF02852">
    <property type="entry name" value="Pyr_redox_dim"/>
    <property type="match status" value="1"/>
</dbReference>
<feature type="binding site" evidence="8">
    <location>
        <position position="234"/>
    </location>
    <ligand>
        <name>NAD(+)</name>
        <dbReference type="ChEBI" id="CHEBI:57540"/>
    </ligand>
</feature>
<keyword evidence="8" id="KW-0547">Nucleotide-binding</keyword>
<evidence type="ECO:0000313" key="15">
    <source>
        <dbReference type="Proteomes" id="UP000001973"/>
    </source>
</evidence>
<dbReference type="InterPro" id="IPR004099">
    <property type="entry name" value="Pyr_nucl-diS_OxRdtase_dimer"/>
</dbReference>
<evidence type="ECO:0000256" key="6">
    <source>
        <dbReference type="ARBA" id="ARBA00023157"/>
    </source>
</evidence>
<reference evidence="14 15" key="2">
    <citation type="journal article" date="2002" name="Nature">
        <title>Complete genome sequence of the model actinomycete Streptomyces coelicolor A3(2).</title>
        <authorList>
            <person name="Bentley S.D."/>
            <person name="Chater K.F."/>
            <person name="Cerdeno-Tarraga A.M."/>
            <person name="Challis G.L."/>
            <person name="Thomson N.R."/>
            <person name="James K.D."/>
            <person name="Harris D.E."/>
            <person name="Quail M.A."/>
            <person name="Kieser H."/>
            <person name="Harper D."/>
            <person name="Bateman A."/>
            <person name="Brown S."/>
            <person name="Chandra G."/>
            <person name="Chen C.W."/>
            <person name="Collins M."/>
            <person name="Cronin A."/>
            <person name="Fraser A."/>
            <person name="Goble A."/>
            <person name="Hidalgo J."/>
            <person name="Hornsby T."/>
            <person name="Howarth S."/>
            <person name="Huang C.H."/>
            <person name="Kieser T."/>
            <person name="Larke L."/>
            <person name="Murphy L."/>
            <person name="Oliver K."/>
            <person name="O'Neil S."/>
            <person name="Rabbinowitsch E."/>
            <person name="Rajandream M.A."/>
            <person name="Rutherford K."/>
            <person name="Rutter S."/>
            <person name="Seeger K."/>
            <person name="Saunders D."/>
            <person name="Sharp S."/>
            <person name="Squares R."/>
            <person name="Squares S."/>
            <person name="Taylor K."/>
            <person name="Warren T."/>
            <person name="Wietzorrek A."/>
            <person name="Woodward J."/>
            <person name="Barrell B.G."/>
            <person name="Parkhill J."/>
            <person name="Hopwood D.A."/>
        </authorList>
    </citation>
    <scope>NUCLEOTIDE SEQUENCE [LARGE SCALE GENOMIC DNA]</scope>
    <source>
        <strain evidence="15">ATCC BAA-471 / A3(2) / M145</strain>
    </source>
</reference>
<evidence type="ECO:0000256" key="11">
    <source>
        <dbReference type="SAM" id="MobiDB-lite"/>
    </source>
</evidence>
<feature type="region of interest" description="Disordered" evidence="11">
    <location>
        <begin position="1"/>
        <end position="29"/>
    </location>
</feature>
<dbReference type="Pfam" id="PF07992">
    <property type="entry name" value="Pyr_redox_2"/>
    <property type="match status" value="1"/>
</dbReference>
<keyword evidence="8" id="KW-0520">NAD</keyword>
<evidence type="ECO:0000256" key="9">
    <source>
        <dbReference type="PIRSR" id="PIRSR000350-4"/>
    </source>
</evidence>
<proteinExistence type="inferred from homology"/>
<feature type="binding site" evidence="8">
    <location>
        <position position="293"/>
    </location>
    <ligand>
        <name>NAD(+)</name>
        <dbReference type="ChEBI" id="CHEBI:57540"/>
    </ligand>
</feature>
<feature type="disulfide bond" description="Redox-active" evidence="9">
    <location>
        <begin position="77"/>
        <end position="82"/>
    </location>
</feature>
<dbReference type="HOGENOM" id="CLU_016755_1_0_11"/>
<dbReference type="EMBL" id="AL939116">
    <property type="protein sequence ID" value="CAB61868.1"/>
    <property type="molecule type" value="Genomic_DNA"/>
</dbReference>
<feature type="binding site" evidence="8">
    <location>
        <position position="334"/>
    </location>
    <ligand>
        <name>FAD</name>
        <dbReference type="ChEBI" id="CHEBI:57692"/>
    </ligand>
</feature>
<keyword evidence="2 10" id="KW-0285">Flavoprotein</keyword>
<dbReference type="SUPFAM" id="SSF55424">
    <property type="entry name" value="FAD/NAD-linked reductases, dimerisation (C-terminal) domain"/>
    <property type="match status" value="1"/>
</dbReference>
<keyword evidence="6" id="KW-1015">Disulfide bond</keyword>
<dbReference type="GO" id="GO:0016668">
    <property type="term" value="F:oxidoreductase activity, acting on a sulfur group of donors, NAD(P) as acceptor"/>
    <property type="evidence" value="ECO:0007669"/>
    <property type="project" value="InterPro"/>
</dbReference>
<evidence type="ECO:0000256" key="1">
    <source>
        <dbReference type="ARBA" id="ARBA00007532"/>
    </source>
</evidence>
<dbReference type="STRING" id="100226.gene:17761082"/>
<organism evidence="14 15">
    <name type="scientific">Streptomyces coelicolor (strain ATCC BAA-471 / A3(2) / M145)</name>
    <dbReference type="NCBI Taxonomy" id="100226"/>
    <lineage>
        <taxon>Bacteria</taxon>
        <taxon>Bacillati</taxon>
        <taxon>Actinomycetota</taxon>
        <taxon>Actinomycetes</taxon>
        <taxon>Kitasatosporales</taxon>
        <taxon>Streptomycetaceae</taxon>
        <taxon>Streptomyces</taxon>
        <taxon>Streptomyces albidoflavus group</taxon>
    </lineage>
</organism>
<dbReference type="PANTHER" id="PTHR43014:SF2">
    <property type="entry name" value="MERCURIC REDUCTASE"/>
    <property type="match status" value="1"/>
</dbReference>
<dbReference type="GO" id="GO:0003955">
    <property type="term" value="F:NAD(P)H dehydrogenase (quinone) activity"/>
    <property type="evidence" value="ECO:0000318"/>
    <property type="project" value="GO_Central"/>
</dbReference>
<evidence type="ECO:0000256" key="7">
    <source>
        <dbReference type="ARBA" id="ARBA00023284"/>
    </source>
</evidence>
<dbReference type="PROSITE" id="PS00076">
    <property type="entry name" value="PYRIDINE_REDOX_1"/>
    <property type="match status" value="1"/>
</dbReference>
<dbReference type="InterPro" id="IPR023753">
    <property type="entry name" value="FAD/NAD-binding_dom"/>
</dbReference>
<dbReference type="GO" id="GO:0050660">
    <property type="term" value="F:flavin adenine dinucleotide binding"/>
    <property type="evidence" value="ECO:0000318"/>
    <property type="project" value="GO_Central"/>
</dbReference>
<dbReference type="PaxDb" id="100226-SCO3460"/>
<dbReference type="KEGG" id="sco:SCO3460"/>
<dbReference type="InterPro" id="IPR012999">
    <property type="entry name" value="Pyr_OxRdtase_I_AS"/>
</dbReference>
<dbReference type="EMBL" id="AL645882">
    <property type="protein sequence ID" value="CAB61868.1"/>
    <property type="molecule type" value="Genomic_DNA"/>
</dbReference>
<evidence type="ECO:0000256" key="4">
    <source>
        <dbReference type="ARBA" id="ARBA00022857"/>
    </source>
</evidence>
<dbReference type="PRINTS" id="PR00368">
    <property type="entry name" value="FADPNR"/>
</dbReference>
<keyword evidence="15" id="KW-1185">Reference proteome</keyword>
<evidence type="ECO:0000256" key="8">
    <source>
        <dbReference type="PIRSR" id="PIRSR000350-3"/>
    </source>
</evidence>
<name>Q9RKH2_STRCO</name>
<sequence length="505" mass="53282">MEAGKGRNRLRQRVPLPSHARAPAIPRRRTDREFRAMKRYDLVVIGGGSAGLTAARTAGRLGARTLLVERDRLGGDCLWTGCVPSKALLHVAADVQAARRATAYGLPPVTGPADLTAALAEVKRAIGAIEPHDSAEALAPYGVDVTHGAASFTGPGTLTAGEREVSFRYALIATGSSPALVPIPGLVESGPLTSDTVWELSELPHLLVVLGGGPIGCELGQAFARLGSQVTLVEAMDRLVPREEPRASQVLRERLQSEGVTVLTDYRAERVDADAVHGPGGPLPYDALLAVTGRRSHTHGLGLEAAGVELTDAGHIRTDGRLRTTNHRIYAAGDVTGRSAFTHLGGTQGGAAAVDALLGVRRPIDYRAAPRVTYTDPEIAGVGLTLDEAHAKYGDRARVHTLENDRVDRAVADGRTEGFTTLVLGPRGKIVGATVVSPRAGETVAHLAAAVRLGWTPSDYARTVHPYPTYADGPWHTALTDVYARLARGSGPIGALLKLRRGVIR</sequence>
<evidence type="ECO:0000256" key="3">
    <source>
        <dbReference type="ARBA" id="ARBA00022827"/>
    </source>
</evidence>
<dbReference type="Gene3D" id="3.30.390.30">
    <property type="match status" value="1"/>
</dbReference>